<dbReference type="GO" id="GO:0005975">
    <property type="term" value="P:carbohydrate metabolic process"/>
    <property type="evidence" value="ECO:0007669"/>
    <property type="project" value="InterPro"/>
</dbReference>
<dbReference type="EC" id="2.4.1.25" evidence="3 10"/>
<protein>
    <recommendedName>
        <fullName evidence="4 10">4-alpha-glucanotransferase</fullName>
        <ecNumber evidence="3 10">2.4.1.25</ecNumber>
    </recommendedName>
    <alternativeName>
        <fullName evidence="8 10">Amylomaltase</fullName>
    </alternativeName>
    <alternativeName>
        <fullName evidence="9 10">Disproportionating enzyme</fullName>
    </alternativeName>
</protein>
<evidence type="ECO:0000256" key="4">
    <source>
        <dbReference type="ARBA" id="ARBA00020295"/>
    </source>
</evidence>
<dbReference type="eggNOG" id="COG1640">
    <property type="taxonomic scope" value="Bacteria"/>
</dbReference>
<dbReference type="Pfam" id="PF02446">
    <property type="entry name" value="Glyco_hydro_77"/>
    <property type="match status" value="1"/>
</dbReference>
<evidence type="ECO:0000256" key="8">
    <source>
        <dbReference type="ARBA" id="ARBA00031423"/>
    </source>
</evidence>
<accession>H5UVC7</accession>
<evidence type="ECO:0000256" key="5">
    <source>
        <dbReference type="ARBA" id="ARBA00022676"/>
    </source>
</evidence>
<dbReference type="SUPFAM" id="SSF51445">
    <property type="entry name" value="(Trans)glycosidases"/>
    <property type="match status" value="1"/>
</dbReference>
<dbReference type="Proteomes" id="UP000004367">
    <property type="component" value="Unassembled WGS sequence"/>
</dbReference>
<feature type="region of interest" description="Disordered" evidence="11">
    <location>
        <begin position="1"/>
        <end position="26"/>
    </location>
</feature>
<dbReference type="STRING" id="1089455.MOPEL_132_00520"/>
<dbReference type="Pfam" id="PF21226">
    <property type="entry name" value="MalQ_N"/>
    <property type="match status" value="1"/>
</dbReference>
<keyword evidence="7 10" id="KW-0119">Carbohydrate metabolism</keyword>
<evidence type="ECO:0000259" key="12">
    <source>
        <dbReference type="Pfam" id="PF21226"/>
    </source>
</evidence>
<dbReference type="Gene3D" id="3.20.20.80">
    <property type="entry name" value="Glycosidases"/>
    <property type="match status" value="1"/>
</dbReference>
<comment type="caution">
    <text evidence="13">The sequence shown here is derived from an EMBL/GenBank/DDBJ whole genome shotgun (WGS) entry which is preliminary data.</text>
</comment>
<gene>
    <name evidence="13" type="primary">malQ</name>
    <name evidence="13" type="ORF">MOPEL_132_00520</name>
</gene>
<feature type="domain" description="MalQ N-terminal beta-sandwich" evidence="12">
    <location>
        <begin position="90"/>
        <end position="181"/>
    </location>
</feature>
<keyword evidence="6 10" id="KW-0808">Transferase</keyword>
<name>H5UVC7_9MICO</name>
<evidence type="ECO:0000256" key="1">
    <source>
        <dbReference type="ARBA" id="ARBA00000439"/>
    </source>
</evidence>
<dbReference type="GO" id="GO:0004134">
    <property type="term" value="F:4-alpha-glucanotransferase activity"/>
    <property type="evidence" value="ECO:0007669"/>
    <property type="project" value="UniProtKB-EC"/>
</dbReference>
<dbReference type="PANTHER" id="PTHR32438">
    <property type="entry name" value="4-ALPHA-GLUCANOTRANSFERASE DPE1, CHLOROPLASTIC/AMYLOPLASTIC"/>
    <property type="match status" value="1"/>
</dbReference>
<dbReference type="InterPro" id="IPR048458">
    <property type="entry name" value="MalQ_N"/>
</dbReference>
<evidence type="ECO:0000256" key="2">
    <source>
        <dbReference type="ARBA" id="ARBA00005684"/>
    </source>
</evidence>
<comment type="similarity">
    <text evidence="2 10">Belongs to the disproportionating enzyme family.</text>
</comment>
<dbReference type="PANTHER" id="PTHR32438:SF5">
    <property type="entry name" value="4-ALPHA-GLUCANOTRANSFERASE DPE1, CHLOROPLASTIC_AMYLOPLASTIC"/>
    <property type="match status" value="1"/>
</dbReference>
<feature type="region of interest" description="Disordered" evidence="11">
    <location>
        <begin position="726"/>
        <end position="764"/>
    </location>
</feature>
<dbReference type="InterPro" id="IPR017853">
    <property type="entry name" value="GH"/>
</dbReference>
<evidence type="ECO:0000313" key="14">
    <source>
        <dbReference type="Proteomes" id="UP000004367"/>
    </source>
</evidence>
<comment type="catalytic activity">
    <reaction evidence="1 10">
        <text>Transfers a segment of a (1-&gt;4)-alpha-D-glucan to a new position in an acceptor, which may be glucose or a (1-&gt;4)-alpha-D-glucan.</text>
        <dbReference type="EC" id="2.4.1.25"/>
    </reaction>
</comment>
<dbReference type="AlphaFoldDB" id="H5UVC7"/>
<evidence type="ECO:0000313" key="13">
    <source>
        <dbReference type="EMBL" id="GAB49685.1"/>
    </source>
</evidence>
<dbReference type="NCBIfam" id="TIGR00217">
    <property type="entry name" value="malQ"/>
    <property type="match status" value="1"/>
</dbReference>
<evidence type="ECO:0000256" key="9">
    <source>
        <dbReference type="ARBA" id="ARBA00031501"/>
    </source>
</evidence>
<reference evidence="13 14" key="1">
    <citation type="submission" date="2012-02" db="EMBL/GenBank/DDBJ databases">
        <title>Whole genome shotgun sequence of Mobilicoccus pelagius NBRC 104925.</title>
        <authorList>
            <person name="Yoshida Y."/>
            <person name="Hosoyama A."/>
            <person name="Tsuchikane K."/>
            <person name="Katsumata H."/>
            <person name="Yamazaki S."/>
            <person name="Fujita N."/>
        </authorList>
    </citation>
    <scope>NUCLEOTIDE SEQUENCE [LARGE SCALE GENOMIC DNA]</scope>
    <source>
        <strain evidence="13 14">NBRC 104925</strain>
    </source>
</reference>
<feature type="compositionally biased region" description="Basic and acidic residues" evidence="11">
    <location>
        <begin position="728"/>
        <end position="750"/>
    </location>
</feature>
<evidence type="ECO:0000256" key="7">
    <source>
        <dbReference type="ARBA" id="ARBA00023277"/>
    </source>
</evidence>
<evidence type="ECO:0000256" key="11">
    <source>
        <dbReference type="SAM" id="MobiDB-lite"/>
    </source>
</evidence>
<proteinExistence type="inferred from homology"/>
<feature type="compositionally biased region" description="Low complexity" evidence="11">
    <location>
        <begin position="751"/>
        <end position="764"/>
    </location>
</feature>
<evidence type="ECO:0000256" key="6">
    <source>
        <dbReference type="ARBA" id="ARBA00022679"/>
    </source>
</evidence>
<keyword evidence="5 10" id="KW-0328">Glycosyltransferase</keyword>
<dbReference type="InterPro" id="IPR003385">
    <property type="entry name" value="Glyco_hydro_77"/>
</dbReference>
<keyword evidence="14" id="KW-1185">Reference proteome</keyword>
<dbReference type="EMBL" id="BAFE01000091">
    <property type="protein sequence ID" value="GAB49685.1"/>
    <property type="molecule type" value="Genomic_DNA"/>
</dbReference>
<feature type="compositionally biased region" description="Low complexity" evidence="11">
    <location>
        <begin position="11"/>
        <end position="26"/>
    </location>
</feature>
<evidence type="ECO:0000256" key="10">
    <source>
        <dbReference type="RuleBase" id="RU361207"/>
    </source>
</evidence>
<evidence type="ECO:0000256" key="3">
    <source>
        <dbReference type="ARBA" id="ARBA00012560"/>
    </source>
</evidence>
<organism evidence="13 14">
    <name type="scientific">Mobilicoccus pelagius NBRC 104925</name>
    <dbReference type="NCBI Taxonomy" id="1089455"/>
    <lineage>
        <taxon>Bacteria</taxon>
        <taxon>Bacillati</taxon>
        <taxon>Actinomycetota</taxon>
        <taxon>Actinomycetes</taxon>
        <taxon>Micrococcales</taxon>
        <taxon>Dermatophilaceae</taxon>
        <taxon>Mobilicoccus</taxon>
    </lineage>
</organism>
<sequence>MARPSPSHPKVLPVNDSVPSSSSELSPDLADLAHRHGVATEYWDWQGEHVTVSAEAIRAVLAALDVDASMPETTRAALAEADLREWRRRIPPVRVVTQGVAATVHVHVPHGDAVRVWVETEELGDERVLAQVDRWVDPREVDGRLTGEATFAVPIDLPLGWHTLRVEHDGEVSEGWLVVTPARLELPPAVEAHGAAGLMNQVYSVRSRRSWGVGDLADVAELGAWGARTLDSDFMLINPVHAAEPTPPLEASPYLPTSRRFVNPIYIRVEDVPEFAELPAEDRARVDGFAAQARRLNASDEIDRDTAWELKEQALRILFGRPMSIRRAALFEAYCEREGRGLVDFATWSALVRVYGGADAWPEDVQGPDSPGTIRVREEHADEVSFAMWLQWVLDTQLATAQRELRDAGMSVGVVQDLAVGVHPTGADAWSLASAFARGITVGAPPDPYNQRGQDWSQPPWRPDRLEELGYGPFRDMVRAAMRHSGGLRIDHIIGLFRLWWVPAGKAPLEGTYVRYDHDALIGILMLEAQRAGAVVVGEDLGTVEPWVRDYLAERGVLGTSILWFENSENGMPRAPEAYRRLCLASVTTHDLPPTAGYLTGEHMRIREELDLFTRPVEVERAEDDAAQERMMKALRMRGLVSDLGEDAEVGLEDVVEALHRYVSEAPARLVGIAVPDLVGDRRAMNQPGTHREYPNWCLSLAGPDRSPLMLEDIVSSGLARRLGRAVVRGDHAQRPESTDTESTDAKSTDAKSTTGSTAAADAT</sequence>